<dbReference type="CDD" id="cd03394">
    <property type="entry name" value="PAP2_like_5"/>
    <property type="match status" value="1"/>
</dbReference>
<reference evidence="3 4" key="1">
    <citation type="submission" date="2018-08" db="EMBL/GenBank/DDBJ databases">
        <title>A genome reference for cultivated species of the human gut microbiota.</title>
        <authorList>
            <person name="Zou Y."/>
            <person name="Xue W."/>
            <person name="Luo G."/>
        </authorList>
    </citation>
    <scope>NUCLEOTIDE SEQUENCE [LARGE SCALE GENOMIC DNA]</scope>
    <source>
        <strain evidence="3 4">AM40-30BH</strain>
    </source>
</reference>
<dbReference type="PANTHER" id="PTHR14969">
    <property type="entry name" value="SPHINGOSINE-1-PHOSPHATE PHOSPHOHYDROLASE"/>
    <property type="match status" value="1"/>
</dbReference>
<accession>A0A413VLB7</accession>
<dbReference type="RefSeq" id="WP_122201686.1">
    <property type="nucleotide sequence ID" value="NZ_CABJFV010000009.1"/>
</dbReference>
<feature type="transmembrane region" description="Helical" evidence="1">
    <location>
        <begin position="164"/>
        <end position="186"/>
    </location>
</feature>
<keyword evidence="1" id="KW-0812">Transmembrane</keyword>
<evidence type="ECO:0000313" key="3">
    <source>
        <dbReference type="EMBL" id="RHB34371.1"/>
    </source>
</evidence>
<name>A0A413VLB7_9BACE</name>
<dbReference type="Proteomes" id="UP000284379">
    <property type="component" value="Unassembled WGS sequence"/>
</dbReference>
<dbReference type="Gene3D" id="1.20.144.10">
    <property type="entry name" value="Phosphatidic acid phosphatase type 2/haloperoxidase"/>
    <property type="match status" value="1"/>
</dbReference>
<keyword evidence="1" id="KW-0472">Membrane</keyword>
<dbReference type="AlphaFoldDB" id="A0A413VLB7"/>
<evidence type="ECO:0000256" key="1">
    <source>
        <dbReference type="SAM" id="Phobius"/>
    </source>
</evidence>
<dbReference type="InterPro" id="IPR000326">
    <property type="entry name" value="PAP2/HPO"/>
</dbReference>
<keyword evidence="1" id="KW-1133">Transmembrane helix</keyword>
<dbReference type="EMBL" id="QSGO01000009">
    <property type="protein sequence ID" value="RHB34371.1"/>
    <property type="molecule type" value="Genomic_DNA"/>
</dbReference>
<feature type="transmembrane region" description="Helical" evidence="1">
    <location>
        <begin position="77"/>
        <end position="98"/>
    </location>
</feature>
<feature type="domain" description="Phosphatidic acid phosphatase type 2/haloperoxidase" evidence="2">
    <location>
        <begin position="75"/>
        <end position="179"/>
    </location>
</feature>
<dbReference type="SMART" id="SM00014">
    <property type="entry name" value="acidPPc"/>
    <property type="match status" value="1"/>
</dbReference>
<sequence>MTNFRKLFLWILICILTLCALRYGVLESANQYIYNPRNTHIPSFAYRYDDFLPYLPLTIMFGLKIAGIKSRSNWTQMLVATVFSFALMVITVSSIKSLAGVLRPDGSDLLSFPSGHTATAFTSACLLYKEYGRKSILVSVVAYLPAVVTGITRQLNNRHWLSDVVGGAVIGIVAVEAGYFFTDLLFKKKQN</sequence>
<feature type="transmembrane region" description="Helical" evidence="1">
    <location>
        <begin position="110"/>
        <end position="128"/>
    </location>
</feature>
<dbReference type="InterPro" id="IPR036938">
    <property type="entry name" value="PAP2/HPO_sf"/>
</dbReference>
<organism evidence="3 4">
    <name type="scientific">Bacteroides nordii</name>
    <dbReference type="NCBI Taxonomy" id="291645"/>
    <lineage>
        <taxon>Bacteria</taxon>
        <taxon>Pseudomonadati</taxon>
        <taxon>Bacteroidota</taxon>
        <taxon>Bacteroidia</taxon>
        <taxon>Bacteroidales</taxon>
        <taxon>Bacteroidaceae</taxon>
        <taxon>Bacteroides</taxon>
    </lineage>
</organism>
<comment type="caution">
    <text evidence="3">The sequence shown here is derived from an EMBL/GenBank/DDBJ whole genome shotgun (WGS) entry which is preliminary data.</text>
</comment>
<protein>
    <submittedName>
        <fullName evidence="3">PAP2 family protein</fullName>
    </submittedName>
</protein>
<evidence type="ECO:0000259" key="2">
    <source>
        <dbReference type="SMART" id="SM00014"/>
    </source>
</evidence>
<feature type="transmembrane region" description="Helical" evidence="1">
    <location>
        <begin position="51"/>
        <end position="68"/>
    </location>
</feature>
<feature type="transmembrane region" description="Helical" evidence="1">
    <location>
        <begin position="135"/>
        <end position="152"/>
    </location>
</feature>
<dbReference type="SUPFAM" id="SSF48317">
    <property type="entry name" value="Acid phosphatase/Vanadium-dependent haloperoxidase"/>
    <property type="match status" value="1"/>
</dbReference>
<evidence type="ECO:0000313" key="4">
    <source>
        <dbReference type="Proteomes" id="UP000284379"/>
    </source>
</evidence>
<gene>
    <name evidence="3" type="ORF">DW888_12550</name>
</gene>
<dbReference type="PANTHER" id="PTHR14969:SF13">
    <property type="entry name" value="AT30094P"/>
    <property type="match status" value="1"/>
</dbReference>
<dbReference type="Pfam" id="PF01569">
    <property type="entry name" value="PAP2"/>
    <property type="match status" value="1"/>
</dbReference>
<proteinExistence type="predicted"/>